<evidence type="ECO:0000256" key="1">
    <source>
        <dbReference type="ARBA" id="ARBA00022448"/>
    </source>
</evidence>
<organism evidence="8 9">
    <name type="scientific">Thermovenabulum gondwanense</name>
    <dbReference type="NCBI Taxonomy" id="520767"/>
    <lineage>
        <taxon>Bacteria</taxon>
        <taxon>Bacillati</taxon>
        <taxon>Bacillota</taxon>
        <taxon>Clostridia</taxon>
        <taxon>Thermosediminibacterales</taxon>
        <taxon>Thermosediminibacteraceae</taxon>
        <taxon>Thermovenabulum</taxon>
    </lineage>
</organism>
<dbReference type="AlphaFoldDB" id="A0A161QCK4"/>
<dbReference type="STRING" id="520767.ATZ99_08050"/>
<dbReference type="Pfam" id="PF12800">
    <property type="entry name" value="Fer4_4"/>
    <property type="match status" value="1"/>
</dbReference>
<reference evidence="8 9" key="1">
    <citation type="submission" date="2015-12" db="EMBL/GenBank/DDBJ databases">
        <title>Draft genome of Thermovenabulum gondwanense isolated from a red thermophilic microbial mat colonisisng an outflow channel of a bore well.</title>
        <authorList>
            <person name="Patel B.K."/>
        </authorList>
    </citation>
    <scope>NUCLEOTIDE SEQUENCE [LARGE SCALE GENOMIC DNA]</scope>
    <source>
        <strain evidence="8 9">R270</strain>
    </source>
</reference>
<keyword evidence="1" id="KW-0813">Transport</keyword>
<proteinExistence type="predicted"/>
<dbReference type="PROSITE" id="PS51379">
    <property type="entry name" value="4FE4S_FER_2"/>
    <property type="match status" value="4"/>
</dbReference>
<evidence type="ECO:0000256" key="3">
    <source>
        <dbReference type="ARBA" id="ARBA00022723"/>
    </source>
</evidence>
<keyword evidence="6" id="KW-0411">Iron-sulfur</keyword>
<dbReference type="Proteomes" id="UP000075737">
    <property type="component" value="Unassembled WGS sequence"/>
</dbReference>
<evidence type="ECO:0000313" key="9">
    <source>
        <dbReference type="Proteomes" id="UP000075737"/>
    </source>
</evidence>
<dbReference type="GO" id="GO:0051539">
    <property type="term" value="F:4 iron, 4 sulfur cluster binding"/>
    <property type="evidence" value="ECO:0007669"/>
    <property type="project" value="UniProtKB-KW"/>
</dbReference>
<keyword evidence="4" id="KW-0249">Electron transport</keyword>
<keyword evidence="9" id="KW-1185">Reference proteome</keyword>
<protein>
    <submittedName>
        <fullName evidence="8">Anaerobic dimethyl sulfoxide reductase chain B</fullName>
    </submittedName>
</protein>
<dbReference type="Pfam" id="PF13247">
    <property type="entry name" value="Fer4_11"/>
    <property type="match status" value="1"/>
</dbReference>
<dbReference type="PROSITE" id="PS00198">
    <property type="entry name" value="4FE4S_FER_1"/>
    <property type="match status" value="1"/>
</dbReference>
<dbReference type="InterPro" id="IPR017900">
    <property type="entry name" value="4Fe4S_Fe_S_CS"/>
</dbReference>
<dbReference type="PANTHER" id="PTHR42859:SF10">
    <property type="entry name" value="DIMETHYLSULFOXIDE REDUCTASE CHAIN B"/>
    <property type="match status" value="1"/>
</dbReference>
<comment type="caution">
    <text evidence="8">The sequence shown here is derived from an EMBL/GenBank/DDBJ whole genome shotgun (WGS) entry which is preliminary data.</text>
</comment>
<feature type="domain" description="4Fe-4S ferredoxin-type" evidence="7">
    <location>
        <begin position="38"/>
        <end position="70"/>
    </location>
</feature>
<dbReference type="PANTHER" id="PTHR42859">
    <property type="entry name" value="OXIDOREDUCTASE"/>
    <property type="match status" value="1"/>
</dbReference>
<keyword evidence="3" id="KW-0479">Metal-binding</keyword>
<dbReference type="SUPFAM" id="SSF54862">
    <property type="entry name" value="4Fe-4S ferredoxins"/>
    <property type="match status" value="1"/>
</dbReference>
<dbReference type="CDD" id="cd10550">
    <property type="entry name" value="DMSOR_beta_like"/>
    <property type="match status" value="1"/>
</dbReference>
<evidence type="ECO:0000256" key="2">
    <source>
        <dbReference type="ARBA" id="ARBA00022485"/>
    </source>
</evidence>
<dbReference type="Gene3D" id="3.30.70.20">
    <property type="match status" value="2"/>
</dbReference>
<dbReference type="GO" id="GO:0046872">
    <property type="term" value="F:metal ion binding"/>
    <property type="evidence" value="ECO:0007669"/>
    <property type="project" value="UniProtKB-KW"/>
</dbReference>
<keyword evidence="5" id="KW-0408">Iron</keyword>
<keyword evidence="2" id="KW-0004">4Fe-4S</keyword>
<evidence type="ECO:0000256" key="5">
    <source>
        <dbReference type="ARBA" id="ARBA00023004"/>
    </source>
</evidence>
<sequence length="154" mass="16622">MISPEKCTGCRTCELACSFVKTEVFNTKVSRITVFAFDEAAVSVPMTCMQCDTPYCMKVCPTSAISKTEDGVVKVNGEKCIGCKLCIAACPLGNITLSTVEGKIVKCDLCGGEPKCVEFCPTGAIEFKEVSPNVLERKKAIARKFKELLGEAKE</sequence>
<evidence type="ECO:0000256" key="4">
    <source>
        <dbReference type="ARBA" id="ARBA00022982"/>
    </source>
</evidence>
<feature type="domain" description="4Fe-4S ferredoxin-type" evidence="7">
    <location>
        <begin position="71"/>
        <end position="100"/>
    </location>
</feature>
<feature type="domain" description="4Fe-4S ferredoxin-type" evidence="7">
    <location>
        <begin position="106"/>
        <end position="130"/>
    </location>
</feature>
<dbReference type="InterPro" id="IPR017896">
    <property type="entry name" value="4Fe4S_Fe-S-bd"/>
</dbReference>
<evidence type="ECO:0000256" key="6">
    <source>
        <dbReference type="ARBA" id="ARBA00023014"/>
    </source>
</evidence>
<dbReference type="InterPro" id="IPR050294">
    <property type="entry name" value="RnfB_subfamily"/>
</dbReference>
<gene>
    <name evidence="8" type="primary">dmsB</name>
    <name evidence="8" type="ORF">ATZ99_08050</name>
</gene>
<dbReference type="EMBL" id="LOHZ01000023">
    <property type="protein sequence ID" value="KYO66988.1"/>
    <property type="molecule type" value="Genomic_DNA"/>
</dbReference>
<evidence type="ECO:0000313" key="8">
    <source>
        <dbReference type="EMBL" id="KYO66988.1"/>
    </source>
</evidence>
<feature type="domain" description="4Fe-4S ferredoxin-type" evidence="7">
    <location>
        <begin position="1"/>
        <end position="27"/>
    </location>
</feature>
<evidence type="ECO:0000259" key="7">
    <source>
        <dbReference type="PROSITE" id="PS51379"/>
    </source>
</evidence>
<name>A0A161QCK4_9FIRM</name>
<accession>A0A161QCK4</accession>